<dbReference type="InterPro" id="IPR037725">
    <property type="entry name" value="C2F_Ferlin"/>
</dbReference>
<dbReference type="InterPro" id="IPR000008">
    <property type="entry name" value="C2_dom"/>
</dbReference>
<dbReference type="Pfam" id="PF08151">
    <property type="entry name" value="FerI"/>
    <property type="match status" value="1"/>
</dbReference>
<dbReference type="InterPro" id="IPR037723">
    <property type="entry name" value="C2D_Ferlin"/>
</dbReference>
<dbReference type="PANTHER" id="PTHR12546:SF60">
    <property type="entry name" value="MISFIRE, ISOFORM F"/>
    <property type="match status" value="1"/>
</dbReference>
<dbReference type="InterPro" id="IPR035892">
    <property type="entry name" value="C2_domain_sf"/>
</dbReference>
<comment type="caution">
    <text evidence="7">The sequence shown here is derived from an EMBL/GenBank/DDBJ whole genome shotgun (WGS) entry which is preliminary data.</text>
</comment>
<organism evidence="7 8">
    <name type="scientific">Microctonus aethiopoides</name>
    <dbReference type="NCBI Taxonomy" id="144406"/>
    <lineage>
        <taxon>Eukaryota</taxon>
        <taxon>Metazoa</taxon>
        <taxon>Ecdysozoa</taxon>
        <taxon>Arthropoda</taxon>
        <taxon>Hexapoda</taxon>
        <taxon>Insecta</taxon>
        <taxon>Pterygota</taxon>
        <taxon>Neoptera</taxon>
        <taxon>Endopterygota</taxon>
        <taxon>Hymenoptera</taxon>
        <taxon>Apocrita</taxon>
        <taxon>Ichneumonoidea</taxon>
        <taxon>Braconidae</taxon>
        <taxon>Euphorinae</taxon>
        <taxon>Microctonus</taxon>
    </lineage>
</organism>
<reference evidence="7" key="2">
    <citation type="submission" date="2023-03" db="EMBL/GenBank/DDBJ databases">
        <authorList>
            <person name="Inwood S.N."/>
            <person name="Skelly J.G."/>
            <person name="Guhlin J."/>
            <person name="Harrop T.W.R."/>
            <person name="Goldson S.G."/>
            <person name="Dearden P.K."/>
        </authorList>
    </citation>
    <scope>NUCLEOTIDE SEQUENCE</scope>
    <source>
        <strain evidence="7">Irish</strain>
        <tissue evidence="7">Whole body</tissue>
    </source>
</reference>
<protein>
    <recommendedName>
        <fullName evidence="6">C2 domain-containing protein</fullName>
    </recommendedName>
</protein>
<dbReference type="Gene3D" id="2.60.40.150">
    <property type="entry name" value="C2 domain"/>
    <property type="match status" value="4"/>
</dbReference>
<dbReference type="SMART" id="SM01202">
    <property type="entry name" value="FerI"/>
    <property type="match status" value="1"/>
</dbReference>
<accession>A0AA39KS01</accession>
<dbReference type="GO" id="GO:0007009">
    <property type="term" value="P:plasma membrane organization"/>
    <property type="evidence" value="ECO:0007669"/>
    <property type="project" value="TreeGrafter"/>
</dbReference>
<gene>
    <name evidence="7" type="ORF">PV328_005029</name>
</gene>
<sequence>MFRRKIRGNNKTYQLTITIIEAKYLPQNSNPMVVVKVGKKKKRTVVRKGTDSPYFNEYFAFNFTGDFNVFLGTKISILVYLKKCLHPKFHGGTFLEVATVWEEPGHEYYHKWAILTNPKDPTGGTKGYVKCNISVNAKGEMIRIRSDNEGHNDIEGNLLLPLSSFPMSGRQQARYIFAIYRADGLPYADSILCTGNPKKTINPYIQISFAGLKNKLWAIEEYVLVGIIYDACMLDRCRFMMKSVSFEINFGNIGSQSFPNDIESSINHAEEVVLDNRPILGNRTAPKLIATTDGKFNHLPLGSNKPCVYIKSWWPNFEWRISNTNCLLYIANSLESDLAKLETLITVKSRMAYENYNRIIGSLKRYCINYLHILDSERYNLDGGTTKLDRHRVNVCRECIEDVVKMIESNGDLPNNNFIKIATAYAYKYLRKIRKICEDPQQAFPDVFIWMIVGTRRVALARLKASEIIYSEMDLSRGVNCGKRINLFMKNIDDNTDTPDYGVCNIEIFLWLGNAKFSSACWSFIPTGYQVEHWSNIESFPKSFIYTTSTKFQLRAHIFQGRFESGLDSTGLMDPFIRIIFRGYTASTKSIKQSLAPVWDETLVLEPIDLYGSKESIKSLPPSVIVEAFDQDSCGIKEFYGRCVIKPIVKLMEESYSSLETPPILMWHAFTTKKNFEGGVLAAFELIEVTSELIDYPSTLNEKTILSLPDDIRPVMISHRMEIIFWGVRDMKKINNARINKPRIVIECCGIHVNSEVMENAKKFSNFRENHVIIDLDLPQQQIYYPPLTIKIYNSSRLERFTYAGVCIIPSSHIFYEELLTEEEYYSKINEDIKDDQIDEIIHQQRHSSIILPLPSDYSDIEGNRGATNFKKLGEINFRYRMSKMSNFIKTLLLSSKGYQKHKYNFYGNDENENNNWWTKYFASIQKEKNDKMKGNQMQISSGQKEIATFKIYQSELEMQPEFHKFHDKLKTFALSRGKMTGDIDHDAKNYAGKFKGNIAIYQWPHPQETPCRTKNGNDVANGLLVNYPPQGFVKLLIRIYIIKGINLHPCDVLTGTSDPYLVIKLGKNYISDSKNYIPNQSNPIFGRSFEMEAYLPRDHTLTIQVWDHDKITTDDLIGETKIDIENRYYSEHRGQCGLSKTYSTCGYNSWRDVERPTQILQSLCMKNNLPMPEISSSCVTIGKQKFFSHTIPKGVSQLDYEECLALNVLHQWQLYPICGAQLVPEHIERRSLFNIEKSGLEQIMSAVMLIQRNNYKGKLELWVDMFRIDELPPKPLVDITPQVPEDYELRVIIWNTEDVPLVDNQFLTGEKCSDIYVKGWILYEDYQSTDVHYNSLTGEGNFNWRFIFHFTHAKSENFIIVRKKLFPFSIDETEQKLPCKLHLQVWDSDHFSPDDFLGSLTIDLSSMPRGSANSKNCTLKVIHPNSPTVNLFKVKNKSIRGWWPFTRTKSNGDSFQATNFLHEVNCIRQYFMFAF</sequence>
<dbReference type="Pfam" id="PF22901">
    <property type="entry name" value="dsrm_Ferlin"/>
    <property type="match status" value="1"/>
</dbReference>
<dbReference type="Pfam" id="PF08150">
    <property type="entry name" value="FerB"/>
    <property type="match status" value="1"/>
</dbReference>
<keyword evidence="8" id="KW-1185">Reference proteome</keyword>
<evidence type="ECO:0000259" key="6">
    <source>
        <dbReference type="PROSITE" id="PS50004"/>
    </source>
</evidence>
<evidence type="ECO:0000256" key="2">
    <source>
        <dbReference type="ARBA" id="ARBA00022692"/>
    </source>
</evidence>
<reference evidence="7" key="1">
    <citation type="journal article" date="2023" name="bioRxiv">
        <title>Scaffold-level genome assemblies of two parasitoid biocontrol wasps reveal the parthenogenesis mechanism and an associated novel virus.</title>
        <authorList>
            <person name="Inwood S."/>
            <person name="Skelly J."/>
            <person name="Guhlin J."/>
            <person name="Harrop T."/>
            <person name="Goldson S."/>
            <person name="Dearden P."/>
        </authorList>
    </citation>
    <scope>NUCLEOTIDE SEQUENCE</scope>
    <source>
        <strain evidence="7">Irish</strain>
        <tissue evidence="7">Whole body</tissue>
    </source>
</reference>
<evidence type="ECO:0000313" key="7">
    <source>
        <dbReference type="EMBL" id="KAK0171594.1"/>
    </source>
</evidence>
<evidence type="ECO:0000313" key="8">
    <source>
        <dbReference type="Proteomes" id="UP001168990"/>
    </source>
</evidence>
<dbReference type="PROSITE" id="PS50004">
    <property type="entry name" value="C2"/>
    <property type="match status" value="4"/>
</dbReference>
<dbReference type="SUPFAM" id="SSF49562">
    <property type="entry name" value="C2 domain (Calcium/lipid-binding domain, CaLB)"/>
    <property type="match status" value="4"/>
</dbReference>
<comment type="subcellular location">
    <subcellularLocation>
        <location evidence="1">Membrane</location>
        <topology evidence="1">Single-pass membrane protein</topology>
    </subcellularLocation>
</comment>
<dbReference type="Proteomes" id="UP001168990">
    <property type="component" value="Unassembled WGS sequence"/>
</dbReference>
<dbReference type="SMART" id="SM00239">
    <property type="entry name" value="C2"/>
    <property type="match status" value="4"/>
</dbReference>
<dbReference type="InterPro" id="IPR012561">
    <property type="entry name" value="Ferlin_B-domain"/>
</dbReference>
<evidence type="ECO:0000256" key="5">
    <source>
        <dbReference type="ARBA" id="ARBA00023136"/>
    </source>
</evidence>
<dbReference type="GO" id="GO:0016020">
    <property type="term" value="C:membrane"/>
    <property type="evidence" value="ECO:0007669"/>
    <property type="project" value="UniProtKB-SubCell"/>
</dbReference>
<dbReference type="InterPro" id="IPR012968">
    <property type="entry name" value="FerIin_dom"/>
</dbReference>
<dbReference type="InterPro" id="IPR055072">
    <property type="entry name" value="Ferlin_DSRM"/>
</dbReference>
<dbReference type="InterPro" id="IPR037724">
    <property type="entry name" value="C2E_Ferlin"/>
</dbReference>
<feature type="domain" description="C2" evidence="6">
    <location>
        <begin position="1"/>
        <end position="113"/>
    </location>
</feature>
<dbReference type="EMBL" id="JAQQBS010000002">
    <property type="protein sequence ID" value="KAK0171594.1"/>
    <property type="molecule type" value="Genomic_DNA"/>
</dbReference>
<evidence type="ECO:0000256" key="3">
    <source>
        <dbReference type="ARBA" id="ARBA00022737"/>
    </source>
</evidence>
<evidence type="ECO:0000256" key="1">
    <source>
        <dbReference type="ARBA" id="ARBA00004167"/>
    </source>
</evidence>
<dbReference type="Pfam" id="PF00168">
    <property type="entry name" value="C2"/>
    <property type="match status" value="4"/>
</dbReference>
<dbReference type="PANTHER" id="PTHR12546">
    <property type="entry name" value="FER-1-LIKE"/>
    <property type="match status" value="1"/>
</dbReference>
<dbReference type="CDD" id="cd04017">
    <property type="entry name" value="C2D_Ferlin"/>
    <property type="match status" value="1"/>
</dbReference>
<keyword evidence="4" id="KW-1133">Transmembrane helix</keyword>
<dbReference type="SMART" id="SM01201">
    <property type="entry name" value="FerB"/>
    <property type="match status" value="1"/>
</dbReference>
<keyword evidence="5" id="KW-0472">Membrane</keyword>
<feature type="domain" description="C2" evidence="6">
    <location>
        <begin position="536"/>
        <end position="661"/>
    </location>
</feature>
<feature type="domain" description="C2" evidence="6">
    <location>
        <begin position="1018"/>
        <end position="1138"/>
    </location>
</feature>
<keyword evidence="2" id="KW-0812">Transmembrane</keyword>
<name>A0AA39KS01_9HYME</name>
<proteinExistence type="predicted"/>
<keyword evidence="3" id="KW-0677">Repeat</keyword>
<feature type="domain" description="C2" evidence="6">
    <location>
        <begin position="1272"/>
        <end position="1418"/>
    </location>
</feature>
<dbReference type="CDD" id="cd04037">
    <property type="entry name" value="C2E_Ferlin"/>
    <property type="match status" value="1"/>
</dbReference>
<evidence type="ECO:0000256" key="4">
    <source>
        <dbReference type="ARBA" id="ARBA00022989"/>
    </source>
</evidence>
<dbReference type="InterPro" id="IPR037721">
    <property type="entry name" value="Ferlin"/>
</dbReference>
<dbReference type="CDD" id="cd08374">
    <property type="entry name" value="C2F_Ferlin"/>
    <property type="match status" value="1"/>
</dbReference>